<protein>
    <submittedName>
        <fullName evidence="1">PD-(D/E)XK nuclease family protein</fullName>
    </submittedName>
</protein>
<dbReference type="Proteomes" id="UP000548632">
    <property type="component" value="Unassembled WGS sequence"/>
</dbReference>
<dbReference type="EMBL" id="JABVCQ010000058">
    <property type="protein sequence ID" value="MBB1127386.1"/>
    <property type="molecule type" value="Genomic_DNA"/>
</dbReference>
<reference evidence="1 2" key="1">
    <citation type="journal article" date="2020" name="Arch. Microbiol.">
        <title>The genome sequence of the giant phototrophic gammaproteobacterium Thiospirillum jenense gives insight into its physiological properties and phylogenetic relationships.</title>
        <authorList>
            <person name="Imhoff J.F."/>
            <person name="Meyer T.E."/>
            <person name="Kyndt J.A."/>
        </authorList>
    </citation>
    <scope>NUCLEOTIDE SEQUENCE [LARGE SCALE GENOMIC DNA]</scope>
    <source>
        <strain evidence="1 2">DSM 216</strain>
    </source>
</reference>
<comment type="caution">
    <text evidence="1">The sequence shown here is derived from an EMBL/GenBank/DDBJ whole genome shotgun (WGS) entry which is preliminary data.</text>
</comment>
<dbReference type="Pfam" id="PF14281">
    <property type="entry name" value="PDDEXK_4"/>
    <property type="match status" value="1"/>
</dbReference>
<dbReference type="InterPro" id="IPR029470">
    <property type="entry name" value="PDDEXK_4"/>
</dbReference>
<keyword evidence="2" id="KW-1185">Reference proteome</keyword>
<name>A0A839HKW5_9GAMM</name>
<sequence length="71" mass="8522">MICKSFKSFFKKHDREFPSKIEKIDVKKQYQNIDILLTVNDTIAIPIEDKIGTREHSNQLQRYLEILEKVR</sequence>
<dbReference type="AlphaFoldDB" id="A0A839HKW5"/>
<evidence type="ECO:0000313" key="2">
    <source>
        <dbReference type="Proteomes" id="UP000548632"/>
    </source>
</evidence>
<evidence type="ECO:0000313" key="1">
    <source>
        <dbReference type="EMBL" id="MBB1127386.1"/>
    </source>
</evidence>
<proteinExistence type="predicted"/>
<accession>A0A839HKW5</accession>
<organism evidence="1 2">
    <name type="scientific">Thiospirillum jenense</name>
    <dbReference type="NCBI Taxonomy" id="1653858"/>
    <lineage>
        <taxon>Bacteria</taxon>
        <taxon>Pseudomonadati</taxon>
        <taxon>Pseudomonadota</taxon>
        <taxon>Gammaproteobacteria</taxon>
        <taxon>Chromatiales</taxon>
        <taxon>Chromatiaceae</taxon>
        <taxon>Thiospirillum</taxon>
    </lineage>
</organism>
<gene>
    <name evidence="1" type="ORF">HUK38_14335</name>
</gene>